<dbReference type="EMBL" id="FORR01000003">
    <property type="protein sequence ID" value="SFJ00657.1"/>
    <property type="molecule type" value="Genomic_DNA"/>
</dbReference>
<evidence type="ECO:0000259" key="16">
    <source>
        <dbReference type="PROSITE" id="PS51198"/>
    </source>
</evidence>
<evidence type="ECO:0000256" key="3">
    <source>
        <dbReference type="ARBA" id="ARBA00022763"/>
    </source>
</evidence>
<dbReference type="Gene3D" id="1.10.486.10">
    <property type="entry name" value="PCRA, domain 4"/>
    <property type="match status" value="1"/>
</dbReference>
<dbReference type="InterPro" id="IPR027417">
    <property type="entry name" value="P-loop_NTPase"/>
</dbReference>
<dbReference type="InterPro" id="IPR011335">
    <property type="entry name" value="Restrct_endonuc-II-like"/>
</dbReference>
<keyword evidence="7 14" id="KW-0067">ATP-binding</keyword>
<dbReference type="Gene3D" id="3.90.320.10">
    <property type="match status" value="1"/>
</dbReference>
<dbReference type="SUPFAM" id="SSF52540">
    <property type="entry name" value="P-loop containing nucleoside triphosphate hydrolases"/>
    <property type="match status" value="1"/>
</dbReference>
<dbReference type="InterPro" id="IPR014016">
    <property type="entry name" value="UvrD-like_ATP-bd"/>
</dbReference>
<evidence type="ECO:0000256" key="1">
    <source>
        <dbReference type="ARBA" id="ARBA00022722"/>
    </source>
</evidence>
<evidence type="ECO:0000313" key="18">
    <source>
        <dbReference type="EMBL" id="SFJ00657.1"/>
    </source>
</evidence>
<dbReference type="Pfam" id="PF12705">
    <property type="entry name" value="PDDEXK_1"/>
    <property type="match status" value="1"/>
</dbReference>
<evidence type="ECO:0000256" key="11">
    <source>
        <dbReference type="ARBA" id="ARBA00034617"/>
    </source>
</evidence>
<keyword evidence="4 14" id="KW-0378">Hydrolase</keyword>
<dbReference type="Pfam" id="PF00580">
    <property type="entry name" value="UvrD-helicase"/>
    <property type="match status" value="1"/>
</dbReference>
<dbReference type="Gene3D" id="3.40.50.300">
    <property type="entry name" value="P-loop containing nucleotide triphosphate hydrolases"/>
    <property type="match status" value="4"/>
</dbReference>
<accession>A0A1I3MUJ4</accession>
<keyword evidence="1" id="KW-0540">Nuclease</keyword>
<feature type="binding site" evidence="14">
    <location>
        <begin position="24"/>
        <end position="31"/>
    </location>
    <ligand>
        <name>ATP</name>
        <dbReference type="ChEBI" id="CHEBI:30616"/>
    </ligand>
</feature>
<dbReference type="EC" id="5.6.2.4" evidence="12"/>
<comment type="catalytic activity">
    <reaction evidence="13">
        <text>ATP + H2O = ADP + phosphate + H(+)</text>
        <dbReference type="Rhea" id="RHEA:13065"/>
        <dbReference type="ChEBI" id="CHEBI:15377"/>
        <dbReference type="ChEBI" id="CHEBI:15378"/>
        <dbReference type="ChEBI" id="CHEBI:30616"/>
        <dbReference type="ChEBI" id="CHEBI:43474"/>
        <dbReference type="ChEBI" id="CHEBI:456216"/>
        <dbReference type="EC" id="5.6.2.4"/>
    </reaction>
</comment>
<dbReference type="GO" id="GO:0004527">
    <property type="term" value="F:exonuclease activity"/>
    <property type="evidence" value="ECO:0007669"/>
    <property type="project" value="UniProtKB-KW"/>
</dbReference>
<dbReference type="GO" id="GO:0005524">
    <property type="term" value="F:ATP binding"/>
    <property type="evidence" value="ECO:0007669"/>
    <property type="project" value="UniProtKB-UniRule"/>
</dbReference>
<feature type="domain" description="UvrD-like helicase C-terminal" evidence="17">
    <location>
        <begin position="454"/>
        <end position="736"/>
    </location>
</feature>
<evidence type="ECO:0000313" key="19">
    <source>
        <dbReference type="Proteomes" id="UP000199545"/>
    </source>
</evidence>
<proteinExistence type="predicted"/>
<evidence type="ECO:0000256" key="13">
    <source>
        <dbReference type="ARBA" id="ARBA00048988"/>
    </source>
</evidence>
<evidence type="ECO:0000256" key="12">
    <source>
        <dbReference type="ARBA" id="ARBA00034808"/>
    </source>
</evidence>
<dbReference type="SUPFAM" id="SSF52980">
    <property type="entry name" value="Restriction endonuclease-like"/>
    <property type="match status" value="1"/>
</dbReference>
<evidence type="ECO:0000256" key="8">
    <source>
        <dbReference type="ARBA" id="ARBA00023125"/>
    </source>
</evidence>
<dbReference type="Pfam" id="PF13361">
    <property type="entry name" value="UvrD_C"/>
    <property type="match status" value="1"/>
</dbReference>
<protein>
    <recommendedName>
        <fullName evidence="12">DNA 3'-5' helicase</fullName>
        <ecNumber evidence="12">5.6.2.4</ecNumber>
    </recommendedName>
</protein>
<dbReference type="GO" id="GO:0005829">
    <property type="term" value="C:cytosol"/>
    <property type="evidence" value="ECO:0007669"/>
    <property type="project" value="TreeGrafter"/>
</dbReference>
<dbReference type="InterPro" id="IPR014017">
    <property type="entry name" value="DNA_helicase_UvrD-like_C"/>
</dbReference>
<dbReference type="STRING" id="46223.SAMN05421852_103208"/>
<dbReference type="CDD" id="cd17932">
    <property type="entry name" value="DEXQc_UvrD"/>
    <property type="match status" value="1"/>
</dbReference>
<gene>
    <name evidence="18" type="ORF">SAMN05421852_103208</name>
</gene>
<evidence type="ECO:0000259" key="17">
    <source>
        <dbReference type="PROSITE" id="PS51217"/>
    </source>
</evidence>
<dbReference type="GO" id="GO:0033202">
    <property type="term" value="C:DNA helicase complex"/>
    <property type="evidence" value="ECO:0007669"/>
    <property type="project" value="TreeGrafter"/>
</dbReference>
<dbReference type="PROSITE" id="PS51217">
    <property type="entry name" value="UVRD_HELICASE_CTER"/>
    <property type="match status" value="1"/>
</dbReference>
<keyword evidence="3" id="KW-0227">DNA damage</keyword>
<evidence type="ECO:0000256" key="4">
    <source>
        <dbReference type="ARBA" id="ARBA00022801"/>
    </source>
</evidence>
<dbReference type="InterPro" id="IPR038726">
    <property type="entry name" value="PDDEXK_AddAB-type"/>
</dbReference>
<dbReference type="Proteomes" id="UP000199545">
    <property type="component" value="Unassembled WGS sequence"/>
</dbReference>
<dbReference type="PANTHER" id="PTHR11070:SF48">
    <property type="entry name" value="ATP-DEPENDENT HELICASE_NUCLEASE SUBUNIT A"/>
    <property type="match status" value="1"/>
</dbReference>
<dbReference type="PROSITE" id="PS51198">
    <property type="entry name" value="UVRD_HELICASE_ATP_BIND"/>
    <property type="match status" value="1"/>
</dbReference>
<evidence type="ECO:0000256" key="7">
    <source>
        <dbReference type="ARBA" id="ARBA00022840"/>
    </source>
</evidence>
<keyword evidence="6 18" id="KW-0269">Exonuclease</keyword>
<dbReference type="RefSeq" id="WP_093228592.1">
    <property type="nucleotide sequence ID" value="NZ_FORR01000003.1"/>
</dbReference>
<keyword evidence="19" id="KW-1185">Reference proteome</keyword>
<dbReference type="PANTHER" id="PTHR11070">
    <property type="entry name" value="UVRD / RECB / PCRA DNA HELICASE FAMILY MEMBER"/>
    <property type="match status" value="1"/>
</dbReference>
<dbReference type="InterPro" id="IPR000212">
    <property type="entry name" value="DNA_helicase_UvrD/REP"/>
</dbReference>
<evidence type="ECO:0000256" key="6">
    <source>
        <dbReference type="ARBA" id="ARBA00022839"/>
    </source>
</evidence>
<dbReference type="OrthoDB" id="9810135at2"/>
<keyword evidence="9" id="KW-0234">DNA repair</keyword>
<dbReference type="AlphaFoldDB" id="A0A1I3MUJ4"/>
<evidence type="ECO:0000256" key="2">
    <source>
        <dbReference type="ARBA" id="ARBA00022741"/>
    </source>
</evidence>
<dbReference type="GO" id="GO:0043138">
    <property type="term" value="F:3'-5' DNA helicase activity"/>
    <property type="evidence" value="ECO:0007669"/>
    <property type="project" value="UniProtKB-EC"/>
</dbReference>
<feature type="domain" description="UvrD-like helicase ATP-binding" evidence="16">
    <location>
        <begin position="3"/>
        <end position="445"/>
    </location>
</feature>
<name>A0A1I3MUJ4_9BACL</name>
<feature type="coiled-coil region" evidence="15">
    <location>
        <begin position="605"/>
        <end position="639"/>
    </location>
</feature>
<keyword evidence="5 14" id="KW-0347">Helicase</keyword>
<sequence>MSSLTPKQKEAAVDFLTSNCVVTAGAGSGKTRVLSQRYVNLLAYHRDQPNILEQIVAITFTEKAATEMKERIRQEIKLHLEHALQSQSGEEKRWRQLLMEWDCVRISTFHSFCQQLIQDHPLEAGVDPLFSVLDEWEARLLLKEAIHESYPVFWKRYSQNQAAVSWMVGQRLEAIEHALIYVLGQMHSLGWTTDDVYEVTKKRLDQYKADLEKRWQTDFPVWEVELVKRAEKIMEAKPTKTMLNFTETWPLWYPEWKPSESLEEKARLIAVLRECLKGNWGKNRQLREEMLEVCQEIEELLRESRYIEEEQQLSLALCEWIRQVNHRYQQKKEERNALDFDDLQWKACVLLERHPELRYQLQQKIRHVLVDEYQDTNHVQKKLLDLLVKDEHGNIPPGKLFVVGDPKQSIYRFRGADVSLFSKTKEEIKKNQGKEVVLDTNFRSDPELIAFFNHVFVKLMNQDETSPNHYEEVRAREEQSQAEVVVEWIAVPDEVPEGWSERELEARMIAQHILQLRQNGIKENKIAILLRKMTHVKTYEQALASYQIPFHVVKGRGFYDRQEVLDVIHFLKILVQPGNRLAWVGVLRSPFCGVSDETILRIAMEQEWKGEIQDWIKQVDLLEEERRKLEHLANLLKQADHWLGRMKVSDLLERLLDESHYREVLWATPFGKQAVANLQKLVQQARDLKGLPAISVSAYLDWMEEWMQSEQEETEALIESEDSQSVKIMTIHQAKGLEFPVVYLPGLSDQGKPNDTIIYVDREEGLVTQLRDEEGEKVVTKRWQWMKEKEKRLEWEEAVRLFYVAVTRAEERLIFCGKADQLKESIEKTDQWSKWLDGILGYHQVNVEQGCWNYSEGRLPIRVHHSFSDCPDQKDHQARSPLIETYMEGKLTANSSYDEDLFRPIGFREHDQIAISVTKWKQLIQCPRKYYYQHAIGLPELTIEDQEKSQMLETKRLPATLKGTMVHQLLEWLMEPSSQMSDLSSLLHRAWSQFQIAPDEQQVVEKEIRPYLERFLQSTIYQQKNHWQTIWCEWDFTEEMAGIQVSGQIDLLCQNDQGIWYLYDYKTDLISKEHVKQAAYEYEPQLQLYVLALQKRYGWVPQQATLYFLEPDVFYTFSVTDAWLKQAENRLEATAGLLRSTNVHDWYAQPGTGCKHCMYQFLCSEFVESSGVVNK</sequence>
<evidence type="ECO:0000256" key="5">
    <source>
        <dbReference type="ARBA" id="ARBA00022806"/>
    </source>
</evidence>
<keyword evidence="10" id="KW-0413">Isomerase</keyword>
<dbReference type="GO" id="GO:0000725">
    <property type="term" value="P:recombinational repair"/>
    <property type="evidence" value="ECO:0007669"/>
    <property type="project" value="TreeGrafter"/>
</dbReference>
<keyword evidence="2 14" id="KW-0547">Nucleotide-binding</keyword>
<dbReference type="InterPro" id="IPR011604">
    <property type="entry name" value="PDDEXK-like_dom_sf"/>
</dbReference>
<dbReference type="GO" id="GO:0003677">
    <property type="term" value="F:DNA binding"/>
    <property type="evidence" value="ECO:0007669"/>
    <property type="project" value="UniProtKB-KW"/>
</dbReference>
<keyword evidence="15" id="KW-0175">Coiled coil</keyword>
<evidence type="ECO:0000256" key="14">
    <source>
        <dbReference type="PROSITE-ProRule" id="PRU00560"/>
    </source>
</evidence>
<reference evidence="18 19" key="1">
    <citation type="submission" date="2016-10" db="EMBL/GenBank/DDBJ databases">
        <authorList>
            <person name="de Groot N.N."/>
        </authorList>
    </citation>
    <scope>NUCLEOTIDE SEQUENCE [LARGE SCALE GENOMIC DNA]</scope>
    <source>
        <strain evidence="18 19">DSM 44778</strain>
    </source>
</reference>
<evidence type="ECO:0000256" key="9">
    <source>
        <dbReference type="ARBA" id="ARBA00023204"/>
    </source>
</evidence>
<comment type="catalytic activity">
    <reaction evidence="11">
        <text>Couples ATP hydrolysis with the unwinding of duplex DNA by translocating in the 3'-5' direction.</text>
        <dbReference type="EC" id="5.6.2.4"/>
    </reaction>
</comment>
<evidence type="ECO:0000256" key="15">
    <source>
        <dbReference type="SAM" id="Coils"/>
    </source>
</evidence>
<evidence type="ECO:0000256" key="10">
    <source>
        <dbReference type="ARBA" id="ARBA00023235"/>
    </source>
</evidence>
<keyword evidence="8" id="KW-0238">DNA-binding</keyword>
<organism evidence="18 19">
    <name type="scientific">Thermoflavimicrobium dichotomicum</name>
    <dbReference type="NCBI Taxonomy" id="46223"/>
    <lineage>
        <taxon>Bacteria</taxon>
        <taxon>Bacillati</taxon>
        <taxon>Bacillota</taxon>
        <taxon>Bacilli</taxon>
        <taxon>Bacillales</taxon>
        <taxon>Thermoactinomycetaceae</taxon>
        <taxon>Thermoflavimicrobium</taxon>
    </lineage>
</organism>